<feature type="compositionally biased region" description="Polar residues" evidence="9">
    <location>
        <begin position="44"/>
        <end position="72"/>
    </location>
</feature>
<comment type="similarity">
    <text evidence="5">Belongs to the RANBP1 family.</text>
</comment>
<dbReference type="InterPro" id="IPR045255">
    <property type="entry name" value="RanBP1-like"/>
</dbReference>
<evidence type="ECO:0000313" key="11">
    <source>
        <dbReference type="Proteomes" id="UP000694843"/>
    </source>
</evidence>
<feature type="region of interest" description="Disordered" evidence="9">
    <location>
        <begin position="247"/>
        <end position="330"/>
    </location>
</feature>
<organism evidence="11 12">
    <name type="scientific">Hyalella azteca</name>
    <name type="common">Amphipod</name>
    <dbReference type="NCBI Taxonomy" id="294128"/>
    <lineage>
        <taxon>Eukaryota</taxon>
        <taxon>Metazoa</taxon>
        <taxon>Ecdysozoa</taxon>
        <taxon>Arthropoda</taxon>
        <taxon>Crustacea</taxon>
        <taxon>Multicrustacea</taxon>
        <taxon>Malacostraca</taxon>
        <taxon>Eumalacostraca</taxon>
        <taxon>Peracarida</taxon>
        <taxon>Amphipoda</taxon>
        <taxon>Senticaudata</taxon>
        <taxon>Talitrida</taxon>
        <taxon>Talitroidea</taxon>
        <taxon>Hyalellidae</taxon>
        <taxon>Hyalella</taxon>
    </lineage>
</organism>
<sequence length="330" mass="36029">MTPEKTIEECTEDAGSPAVETPAGASADTSSLGVAEISSHDVADTSSHAVTDTSSHAVADTSSHGVADTSSHGVADVSSHGVADVSTVSVDSTNGEHDPYFEPVVTLPEVDIKTLEEDEEEIYKGRCKLFRYVSDAENGGEWKERGTGNVKLLKHEEKTTVRLLMRQEKTLKVRANHYITPYMKLHPNCGSDRAFVWYVMFDFADEEAKSEMFAIRFANAENARLFKEAFEDAVAYVVSTIMDGFPDDGEETTKNLNDGVKTDKENSCPEKQESGKQMEKPKSELPEKSKTADSASTLKEMSNTTESQIVDRLSSLQVTDESTVKSTSSS</sequence>
<dbReference type="RefSeq" id="XP_018020362.1">
    <property type="nucleotide sequence ID" value="XM_018164873.2"/>
</dbReference>
<feature type="domain" description="RanBD1" evidence="10">
    <location>
        <begin position="100"/>
        <end position="239"/>
    </location>
</feature>
<evidence type="ECO:0000256" key="8">
    <source>
        <dbReference type="ARBA" id="ARBA00081162"/>
    </source>
</evidence>
<dbReference type="Pfam" id="PF00638">
    <property type="entry name" value="Ran_BP1"/>
    <property type="match status" value="1"/>
</dbReference>
<dbReference type="CDD" id="cd13179">
    <property type="entry name" value="RanBD_RanBP1"/>
    <property type="match status" value="1"/>
</dbReference>
<evidence type="ECO:0000256" key="6">
    <source>
        <dbReference type="ARBA" id="ARBA00066150"/>
    </source>
</evidence>
<protein>
    <recommendedName>
        <fullName evidence="7">Ran-specific GTPase-activating protein</fullName>
    </recommendedName>
    <alternativeName>
        <fullName evidence="8">Ran-binding protein 1</fullName>
    </alternativeName>
</protein>
<dbReference type="Gene3D" id="2.30.29.30">
    <property type="entry name" value="Pleckstrin-homology domain (PH domain)/Phosphotyrosine-binding domain (PTB)"/>
    <property type="match status" value="1"/>
</dbReference>
<dbReference type="SUPFAM" id="SSF50729">
    <property type="entry name" value="PH domain-like"/>
    <property type="match status" value="1"/>
</dbReference>
<dbReference type="Proteomes" id="UP000694843">
    <property type="component" value="Unplaced"/>
</dbReference>
<dbReference type="FunFam" id="2.30.29.30:FF:000824">
    <property type="entry name" value="Ran-specific GTPase-activating protein"/>
    <property type="match status" value="1"/>
</dbReference>
<dbReference type="PROSITE" id="PS50196">
    <property type="entry name" value="RANBD1"/>
    <property type="match status" value="1"/>
</dbReference>
<evidence type="ECO:0000313" key="12">
    <source>
        <dbReference type="RefSeq" id="XP_018020362.1"/>
    </source>
</evidence>
<keyword evidence="11" id="KW-1185">Reference proteome</keyword>
<evidence type="ECO:0000256" key="3">
    <source>
        <dbReference type="ARBA" id="ARBA00022990"/>
    </source>
</evidence>
<dbReference type="SMART" id="SM00160">
    <property type="entry name" value="RanBD"/>
    <property type="match status" value="1"/>
</dbReference>
<evidence type="ECO:0000259" key="10">
    <source>
        <dbReference type="PROSITE" id="PS50196"/>
    </source>
</evidence>
<accession>A0A8B7P2W2</accession>
<feature type="compositionally biased region" description="Basic and acidic residues" evidence="9">
    <location>
        <begin position="260"/>
        <end position="291"/>
    </location>
</feature>
<evidence type="ECO:0000256" key="5">
    <source>
        <dbReference type="ARBA" id="ARBA00061276"/>
    </source>
</evidence>
<comment type="function">
    <text evidence="4">Plays a role in RAN-dependent nucleocytoplasmic transport. Alleviates the TNPO1-dependent inhibition of RAN GTPase activity and mediates the dissociation of RAN from proteins involved in transport into the nucleus. Induces a conformation change in the complex formed by XPO1 and RAN that triggers the release of the nuclear export signal of cargo proteins. Promotes the disassembly of the complex formed by RAN and importin beta. Promotes dissociation of RAN from a complex with KPNA2 and CSE1L. Required for normal mitotic spindle assembly and normal progress through mitosis via its effect on RAN. Does not increase the RAN GTPase activity by itself, but increases GTP hydrolysis mediated by RANGAP1. Inhibits RCC1-dependent exchange of RAN-bound GDP by GTP.</text>
</comment>
<proteinExistence type="inferred from homology"/>
<dbReference type="GO" id="GO:0005096">
    <property type="term" value="F:GTPase activator activity"/>
    <property type="evidence" value="ECO:0007669"/>
    <property type="project" value="UniProtKB-KW"/>
</dbReference>
<gene>
    <name evidence="12" type="primary">LOC108676741</name>
</gene>
<keyword evidence="3" id="KW-0007">Acetylation</keyword>
<dbReference type="AlphaFoldDB" id="A0A8B7P2W2"/>
<name>A0A8B7P2W2_HYAAZ</name>
<evidence type="ECO:0000256" key="9">
    <source>
        <dbReference type="SAM" id="MobiDB-lite"/>
    </source>
</evidence>
<keyword evidence="2" id="KW-0597">Phosphoprotein</keyword>
<comment type="subunit">
    <text evidence="6">Interacts with RAN (via C-terminus of GTP-bound form) but not with GDP-bound RAN. Identified in a complex composed of RAN, RANGAP1 and RANBP1. Identified in a complex that contains TNPO1, RAN and RANBP1. Identified in a complex that contains CSE1L, KPNA2, RAN and RANBP1. Identified in a complex with nucleotide-free RAN and RCC1.</text>
</comment>
<dbReference type="GO" id="GO:0005643">
    <property type="term" value="C:nuclear pore"/>
    <property type="evidence" value="ECO:0007669"/>
    <property type="project" value="TreeGrafter"/>
</dbReference>
<feature type="region of interest" description="Disordered" evidence="9">
    <location>
        <begin position="1"/>
        <end position="80"/>
    </location>
</feature>
<feature type="compositionally biased region" description="Polar residues" evidence="9">
    <location>
        <begin position="292"/>
        <end position="330"/>
    </location>
</feature>
<evidence type="ECO:0000256" key="4">
    <source>
        <dbReference type="ARBA" id="ARBA00056716"/>
    </source>
</evidence>
<reference evidence="12" key="1">
    <citation type="submission" date="2025-08" db="UniProtKB">
        <authorList>
            <consortium name="RefSeq"/>
        </authorList>
    </citation>
    <scope>IDENTIFICATION</scope>
    <source>
        <tissue evidence="12">Whole organism</tissue>
    </source>
</reference>
<dbReference type="PANTHER" id="PTHR23138:SF94">
    <property type="entry name" value="RAN BINDING PROTEIN 1"/>
    <property type="match status" value="1"/>
</dbReference>
<dbReference type="PANTHER" id="PTHR23138">
    <property type="entry name" value="RAN BINDING PROTEIN"/>
    <property type="match status" value="1"/>
</dbReference>
<dbReference type="InterPro" id="IPR000156">
    <property type="entry name" value="Ran_bind_dom"/>
</dbReference>
<dbReference type="OrthoDB" id="2357150at2759"/>
<dbReference type="GeneID" id="108676741"/>
<keyword evidence="1" id="KW-0343">GTPase activation</keyword>
<dbReference type="InterPro" id="IPR045256">
    <property type="entry name" value="RanBP1_RanBD"/>
</dbReference>
<dbReference type="GO" id="GO:0005737">
    <property type="term" value="C:cytoplasm"/>
    <property type="evidence" value="ECO:0007669"/>
    <property type="project" value="TreeGrafter"/>
</dbReference>
<evidence type="ECO:0000256" key="1">
    <source>
        <dbReference type="ARBA" id="ARBA00022468"/>
    </source>
</evidence>
<evidence type="ECO:0000256" key="7">
    <source>
        <dbReference type="ARBA" id="ARBA00067380"/>
    </source>
</evidence>
<dbReference type="InterPro" id="IPR011993">
    <property type="entry name" value="PH-like_dom_sf"/>
</dbReference>
<dbReference type="KEGG" id="hazt:108676741"/>
<evidence type="ECO:0000256" key="2">
    <source>
        <dbReference type="ARBA" id="ARBA00022553"/>
    </source>
</evidence>
<dbReference type="GO" id="GO:0006913">
    <property type="term" value="P:nucleocytoplasmic transport"/>
    <property type="evidence" value="ECO:0007669"/>
    <property type="project" value="InterPro"/>
</dbReference>